<gene>
    <name evidence="1" type="ORF">MTR67_021978</name>
</gene>
<sequence length="29" mass="3253">MATIPINPKPFLINLTGMPVMVKLKWGLE</sequence>
<dbReference type="EMBL" id="CP133616">
    <property type="protein sequence ID" value="WMV28593.1"/>
    <property type="molecule type" value="Genomic_DNA"/>
</dbReference>
<dbReference type="Proteomes" id="UP001234989">
    <property type="component" value="Chromosome 5"/>
</dbReference>
<reference evidence="1" key="1">
    <citation type="submission" date="2023-08" db="EMBL/GenBank/DDBJ databases">
        <title>A de novo genome assembly of Solanum verrucosum Schlechtendal, a Mexican diploid species geographically isolated from the other diploid A-genome species in potato relatives.</title>
        <authorList>
            <person name="Hosaka K."/>
        </authorList>
    </citation>
    <scope>NUCLEOTIDE SEQUENCE</scope>
    <source>
        <tissue evidence="1">Young leaves</tissue>
    </source>
</reference>
<dbReference type="Gene3D" id="2.30.30.100">
    <property type="match status" value="1"/>
</dbReference>
<dbReference type="AlphaFoldDB" id="A0AAF0QUG3"/>
<evidence type="ECO:0000313" key="2">
    <source>
        <dbReference type="Proteomes" id="UP001234989"/>
    </source>
</evidence>
<organism evidence="1 2">
    <name type="scientific">Solanum verrucosum</name>
    <dbReference type="NCBI Taxonomy" id="315347"/>
    <lineage>
        <taxon>Eukaryota</taxon>
        <taxon>Viridiplantae</taxon>
        <taxon>Streptophyta</taxon>
        <taxon>Embryophyta</taxon>
        <taxon>Tracheophyta</taxon>
        <taxon>Spermatophyta</taxon>
        <taxon>Magnoliopsida</taxon>
        <taxon>eudicotyledons</taxon>
        <taxon>Gunneridae</taxon>
        <taxon>Pentapetalae</taxon>
        <taxon>asterids</taxon>
        <taxon>lamiids</taxon>
        <taxon>Solanales</taxon>
        <taxon>Solanaceae</taxon>
        <taxon>Solanoideae</taxon>
        <taxon>Solaneae</taxon>
        <taxon>Solanum</taxon>
    </lineage>
</organism>
<protein>
    <submittedName>
        <fullName evidence="1">Uncharacterized protein</fullName>
    </submittedName>
</protein>
<keyword evidence="2" id="KW-1185">Reference proteome</keyword>
<proteinExistence type="predicted"/>
<evidence type="ECO:0000313" key="1">
    <source>
        <dbReference type="EMBL" id="WMV28593.1"/>
    </source>
</evidence>
<accession>A0AAF0QUG3</accession>
<name>A0AAF0QUG3_SOLVR</name>